<dbReference type="AlphaFoldDB" id="A0AAF3EQ77"/>
<dbReference type="SUPFAM" id="SSF50630">
    <property type="entry name" value="Acid proteases"/>
    <property type="match status" value="1"/>
</dbReference>
<feature type="transmembrane region" description="Helical" evidence="19">
    <location>
        <begin position="12"/>
        <end position="32"/>
    </location>
</feature>
<dbReference type="Pfam" id="PF03062">
    <property type="entry name" value="MBOAT"/>
    <property type="match status" value="1"/>
</dbReference>
<dbReference type="Proteomes" id="UP000887575">
    <property type="component" value="Unassembled WGS sequence"/>
</dbReference>
<accession>A0AAF3EQ77</accession>
<keyword evidence="7 19" id="KW-0812">Transmembrane</keyword>
<evidence type="ECO:0000256" key="10">
    <source>
        <dbReference type="ARBA" id="ARBA00023098"/>
    </source>
</evidence>
<keyword evidence="6" id="KW-0808">Transferase</keyword>
<feature type="transmembrane region" description="Helical" evidence="19">
    <location>
        <begin position="197"/>
        <end position="219"/>
    </location>
</feature>
<evidence type="ECO:0000256" key="12">
    <source>
        <dbReference type="ARBA" id="ARBA00023209"/>
    </source>
</evidence>
<feature type="transmembrane region" description="Helical" evidence="19">
    <location>
        <begin position="331"/>
        <end position="347"/>
    </location>
</feature>
<evidence type="ECO:0000313" key="22">
    <source>
        <dbReference type="WBParaSite" id="MBELARI_LOCUS16133"/>
    </source>
</evidence>
<keyword evidence="21" id="KW-1185">Reference proteome</keyword>
<dbReference type="WBParaSite" id="MBELARI_LOCUS16133">
    <property type="protein sequence ID" value="MBELARI_LOCUS16133"/>
    <property type="gene ID" value="MBELARI_LOCUS16133"/>
</dbReference>
<reference evidence="22" key="1">
    <citation type="submission" date="2024-02" db="UniProtKB">
        <authorList>
            <consortium name="WormBaseParasite"/>
        </authorList>
    </citation>
    <scope>IDENTIFICATION</scope>
</reference>
<evidence type="ECO:0000256" key="2">
    <source>
        <dbReference type="ARBA" id="ARBA00004240"/>
    </source>
</evidence>
<feature type="transmembrane region" description="Helical" evidence="19">
    <location>
        <begin position="393"/>
        <end position="413"/>
    </location>
</feature>
<feature type="transmembrane region" description="Helical" evidence="19">
    <location>
        <begin position="44"/>
        <end position="72"/>
    </location>
</feature>
<comment type="similarity">
    <text evidence="4">Belongs to the membrane-bound acyltransferase family.</text>
</comment>
<organism evidence="21 22">
    <name type="scientific">Mesorhabditis belari</name>
    <dbReference type="NCBI Taxonomy" id="2138241"/>
    <lineage>
        <taxon>Eukaryota</taxon>
        <taxon>Metazoa</taxon>
        <taxon>Ecdysozoa</taxon>
        <taxon>Nematoda</taxon>
        <taxon>Chromadorea</taxon>
        <taxon>Rhabditida</taxon>
        <taxon>Rhabditina</taxon>
        <taxon>Rhabditomorpha</taxon>
        <taxon>Rhabditoidea</taxon>
        <taxon>Rhabditidae</taxon>
        <taxon>Mesorhabditinae</taxon>
        <taxon>Mesorhabditis</taxon>
    </lineage>
</organism>
<dbReference type="InterPro" id="IPR021109">
    <property type="entry name" value="Peptidase_aspartic_dom_sf"/>
</dbReference>
<evidence type="ECO:0000256" key="7">
    <source>
        <dbReference type="ARBA" id="ARBA00022692"/>
    </source>
</evidence>
<evidence type="ECO:0000256" key="14">
    <source>
        <dbReference type="ARBA" id="ARBA00023315"/>
    </source>
</evidence>
<dbReference type="InterPro" id="IPR004299">
    <property type="entry name" value="MBOAT_fam"/>
</dbReference>
<evidence type="ECO:0000259" key="20">
    <source>
        <dbReference type="Pfam" id="PF00026"/>
    </source>
</evidence>
<dbReference type="Gene3D" id="2.40.70.10">
    <property type="entry name" value="Acid Proteases"/>
    <property type="match status" value="2"/>
</dbReference>
<keyword evidence="11 19" id="KW-0472">Membrane</keyword>
<feature type="transmembrane region" description="Helical" evidence="19">
    <location>
        <begin position="158"/>
        <end position="176"/>
    </location>
</feature>
<keyword evidence="9 19" id="KW-1133">Transmembrane helix</keyword>
<evidence type="ECO:0000256" key="4">
    <source>
        <dbReference type="ARBA" id="ARBA00010323"/>
    </source>
</evidence>
<dbReference type="InterPro" id="IPR033121">
    <property type="entry name" value="PEPTIDASE_A1"/>
</dbReference>
<comment type="pathway">
    <text evidence="3">Lipid metabolism; phospholipid metabolism.</text>
</comment>
<comment type="subcellular location">
    <subcellularLocation>
        <location evidence="2">Endoplasmic reticulum</location>
    </subcellularLocation>
    <subcellularLocation>
        <location evidence="1">Membrane</location>
        <topology evidence="1">Multi-pass membrane protein</topology>
    </subcellularLocation>
</comment>
<evidence type="ECO:0000256" key="18">
    <source>
        <dbReference type="ARBA" id="ARBA00039721"/>
    </source>
</evidence>
<evidence type="ECO:0000256" key="6">
    <source>
        <dbReference type="ARBA" id="ARBA00022679"/>
    </source>
</evidence>
<feature type="transmembrane region" description="Helical" evidence="19">
    <location>
        <begin position="84"/>
        <end position="103"/>
    </location>
</feature>
<dbReference type="PANTHER" id="PTHR13906">
    <property type="entry name" value="PORCUPINE"/>
    <property type="match status" value="1"/>
</dbReference>
<dbReference type="GO" id="GO:0071617">
    <property type="term" value="F:lysophospholipid acyltransferase activity"/>
    <property type="evidence" value="ECO:0007669"/>
    <property type="project" value="TreeGrafter"/>
</dbReference>
<dbReference type="GO" id="GO:0047184">
    <property type="term" value="F:1-acylglycerophosphocholine O-acyltransferase activity"/>
    <property type="evidence" value="ECO:0007669"/>
    <property type="project" value="UniProtKB-EC"/>
</dbReference>
<dbReference type="Gene3D" id="2.60.40.1960">
    <property type="match status" value="1"/>
</dbReference>
<keyword evidence="5" id="KW-0444">Lipid biosynthesis</keyword>
<evidence type="ECO:0000256" key="16">
    <source>
        <dbReference type="ARBA" id="ARBA00026120"/>
    </source>
</evidence>
<keyword evidence="13" id="KW-1208">Phospholipid metabolism</keyword>
<feature type="domain" description="Peptidase A1" evidence="20">
    <location>
        <begin position="516"/>
        <end position="752"/>
    </location>
</feature>
<keyword evidence="14" id="KW-0012">Acyltransferase</keyword>
<keyword evidence="10" id="KW-0443">Lipid metabolism</keyword>
<evidence type="ECO:0000256" key="1">
    <source>
        <dbReference type="ARBA" id="ARBA00004141"/>
    </source>
</evidence>
<evidence type="ECO:0000313" key="21">
    <source>
        <dbReference type="Proteomes" id="UP000887575"/>
    </source>
</evidence>
<evidence type="ECO:0000256" key="17">
    <source>
        <dbReference type="ARBA" id="ARBA00038923"/>
    </source>
</evidence>
<proteinExistence type="inferred from homology"/>
<feature type="transmembrane region" description="Helical" evidence="19">
    <location>
        <begin position="425"/>
        <end position="444"/>
    </location>
</feature>
<keyword evidence="12" id="KW-0594">Phospholipid biosynthesis</keyword>
<feature type="transmembrane region" description="Helical" evidence="19">
    <location>
        <begin position="231"/>
        <end position="250"/>
    </location>
</feature>
<evidence type="ECO:0000256" key="13">
    <source>
        <dbReference type="ARBA" id="ARBA00023264"/>
    </source>
</evidence>
<dbReference type="InterPro" id="IPR049941">
    <property type="entry name" value="LPLAT_7/PORCN-like"/>
</dbReference>
<comment type="pathway">
    <text evidence="15">Phospholipid metabolism.</text>
</comment>
<protein>
    <recommendedName>
        <fullName evidence="18">Lysophospholipid acyltransferase 5</fullName>
        <ecNumber evidence="16">2.3.1.23</ecNumber>
        <ecNumber evidence="17">2.3.1.n6</ecNumber>
    </recommendedName>
</protein>
<evidence type="ECO:0000256" key="8">
    <source>
        <dbReference type="ARBA" id="ARBA00022824"/>
    </source>
</evidence>
<evidence type="ECO:0000256" key="15">
    <source>
        <dbReference type="ARBA" id="ARBA00025707"/>
    </source>
</evidence>
<dbReference type="PANTHER" id="PTHR13906:SF14">
    <property type="entry name" value="LYSOPHOSPHOLIPID ACYLTRANSFERASE 5"/>
    <property type="match status" value="1"/>
</dbReference>
<dbReference type="GO" id="GO:0030258">
    <property type="term" value="P:lipid modification"/>
    <property type="evidence" value="ECO:0007669"/>
    <property type="project" value="TreeGrafter"/>
</dbReference>
<name>A0AAF3EQ77_9BILA</name>
<evidence type="ECO:0000256" key="11">
    <source>
        <dbReference type="ARBA" id="ARBA00023136"/>
    </source>
</evidence>
<dbReference type="GO" id="GO:0016020">
    <property type="term" value="C:membrane"/>
    <property type="evidence" value="ECO:0007669"/>
    <property type="project" value="UniProtKB-SubCell"/>
</dbReference>
<dbReference type="GO" id="GO:0005783">
    <property type="term" value="C:endoplasmic reticulum"/>
    <property type="evidence" value="ECO:0007669"/>
    <property type="project" value="UniProtKB-SubCell"/>
</dbReference>
<keyword evidence="8" id="KW-0256">Endoplasmic reticulum</keyword>
<dbReference type="Pfam" id="PF00026">
    <property type="entry name" value="Asp"/>
    <property type="match status" value="1"/>
</dbReference>
<evidence type="ECO:0000256" key="3">
    <source>
        <dbReference type="ARBA" id="ARBA00005074"/>
    </source>
</evidence>
<evidence type="ECO:0000256" key="5">
    <source>
        <dbReference type="ARBA" id="ARBA00022516"/>
    </source>
</evidence>
<sequence>MVADGVGAREDGVRLLLTVLAGYPLSAAHRCFFYKKDPQIQHAFFVACGIVLYFFNYGFTIYHSLISILFAYVITNFLRGKNEAVWAAHIAFLGHLLVGYWFAETDTYDITWTTPFCIMCLRFIGLVMDVYDGQHYDSLKADQKLTAIRDPPSLLETAAFGLFFTGTLVGPQFSLARFRAFVNGDFLDEQKQVRSSGLMPSLGRFVAGVFYMVINQWGAVWIPDSYFNSEAYFNASFFWRWTWAVIWFRLTMYRYCAAWLLSEGGAILNGIAYNGKDEKGEDKWDGVRDIHISRWEFGHDYNSVVLSFNCGTNTFAKNHIFRRLRWLNSKPLAHLSVLMYLAVWHGYHLGYFLLFIFEFSCMIAQEQLYFLIDRVPGWKEFNQQAWMRPICWLTGKMIISYSMGFAFLTFGLIKTRLWYKPLFSLYGIGYILYFVAWPILFQVLKRKLPLKNIYEVPIVNTSRYPGIEIKIGSPRQLIYCEYLNVEFYGMIIVDGYDPTKSITAKNITLTDNNDFTLMEDTIYISNVPLPNYRFKFLNYGSSNKVKKRLVHGNCNLFMGRLTNGTMVSPVKEMNQYLDQAILTYYIRNFTADVEMGSMTWGGVDTKNCGNFKWYDSYGESGWNLWFTGASVGNESIPQPGYGDIYLTDAAFSAPFSLIQNLLNYGNFVYDDLRGMYSMPCSTFPKLPPITFFIEGNPITVQQDYYVTQIYDDCYINIEAQGSLPFIYSLPYYIQRYFCVAINYQSLQIGLAPVK</sequence>
<dbReference type="EC" id="2.3.1.23" evidence="16"/>
<dbReference type="GO" id="GO:0006656">
    <property type="term" value="P:phosphatidylcholine biosynthetic process"/>
    <property type="evidence" value="ECO:0007669"/>
    <property type="project" value="TreeGrafter"/>
</dbReference>
<evidence type="ECO:0000256" key="9">
    <source>
        <dbReference type="ARBA" id="ARBA00022989"/>
    </source>
</evidence>
<evidence type="ECO:0000256" key="19">
    <source>
        <dbReference type="SAM" id="Phobius"/>
    </source>
</evidence>
<dbReference type="EC" id="2.3.1.n6" evidence="17"/>